<evidence type="ECO:0000256" key="10">
    <source>
        <dbReference type="ARBA" id="ARBA00022842"/>
    </source>
</evidence>
<name>A0A0T5XBV7_9BACT</name>
<dbReference type="InterPro" id="IPR013815">
    <property type="entry name" value="ATP_grasp_subdomain_1"/>
</dbReference>
<dbReference type="Gene3D" id="3.50.30.10">
    <property type="entry name" value="Phosphohistidine domain"/>
    <property type="match status" value="1"/>
</dbReference>
<dbReference type="Pfam" id="PF00391">
    <property type="entry name" value="PEP-utilizers"/>
    <property type="match status" value="1"/>
</dbReference>
<protein>
    <recommendedName>
        <fullName evidence="4 11">Pyruvate, phosphate dikinase</fullName>
        <ecNumber evidence="3 11">2.7.9.1</ecNumber>
    </recommendedName>
</protein>
<dbReference type="Gene3D" id="1.20.80.30">
    <property type="match status" value="1"/>
</dbReference>
<dbReference type="PIRSF" id="PIRSF000853">
    <property type="entry name" value="PPDK"/>
    <property type="match status" value="1"/>
</dbReference>
<dbReference type="GO" id="GO:0046872">
    <property type="term" value="F:metal ion binding"/>
    <property type="evidence" value="ECO:0007669"/>
    <property type="project" value="UniProtKB-UniRule"/>
</dbReference>
<dbReference type="Gene3D" id="3.20.20.60">
    <property type="entry name" value="Phosphoenolpyruvate-binding domains"/>
    <property type="match status" value="1"/>
</dbReference>
<dbReference type="Pfam" id="PF02896">
    <property type="entry name" value="PEP-utilizers_C"/>
    <property type="match status" value="1"/>
</dbReference>
<evidence type="ECO:0000256" key="14">
    <source>
        <dbReference type="PIRSR" id="PIRSR000853-3"/>
    </source>
</evidence>
<keyword evidence="9" id="KW-0067">ATP-binding</keyword>
<evidence type="ECO:0000256" key="1">
    <source>
        <dbReference type="ARBA" id="ARBA00001946"/>
    </source>
</evidence>
<dbReference type="PROSITE" id="PS00370">
    <property type="entry name" value="PEP_ENZYMES_PHOS_SITE"/>
    <property type="match status" value="1"/>
</dbReference>
<dbReference type="OrthoDB" id="9765468at2"/>
<dbReference type="STRING" id="592015.HMPREF1705_02649"/>
<dbReference type="GO" id="GO:0005524">
    <property type="term" value="F:ATP binding"/>
    <property type="evidence" value="ECO:0007669"/>
    <property type="project" value="UniProtKB-UniRule"/>
</dbReference>
<evidence type="ECO:0000259" key="16">
    <source>
        <dbReference type="Pfam" id="PF01326"/>
    </source>
</evidence>
<evidence type="ECO:0000256" key="3">
    <source>
        <dbReference type="ARBA" id="ARBA00011994"/>
    </source>
</evidence>
<evidence type="ECO:0000256" key="5">
    <source>
        <dbReference type="ARBA" id="ARBA00022679"/>
    </source>
</evidence>
<keyword evidence="5" id="KW-0808">Transferase</keyword>
<evidence type="ECO:0000313" key="18">
    <source>
        <dbReference type="EMBL" id="KRT35422.1"/>
    </source>
</evidence>
<dbReference type="Pfam" id="PF01326">
    <property type="entry name" value="PPDK_N"/>
    <property type="match status" value="3"/>
</dbReference>
<evidence type="ECO:0000313" key="19">
    <source>
        <dbReference type="Proteomes" id="UP000005273"/>
    </source>
</evidence>
<keyword evidence="10 14" id="KW-0460">Magnesium</keyword>
<evidence type="ECO:0000256" key="6">
    <source>
        <dbReference type="ARBA" id="ARBA00022723"/>
    </source>
</evidence>
<dbReference type="SUPFAM" id="SSF56059">
    <property type="entry name" value="Glutathione synthetase ATP-binding domain-like"/>
    <property type="match status" value="1"/>
</dbReference>
<comment type="catalytic activity">
    <reaction evidence="11">
        <text>pyruvate + phosphate + ATP = phosphoenolpyruvate + AMP + diphosphate + H(+)</text>
        <dbReference type="Rhea" id="RHEA:10756"/>
        <dbReference type="ChEBI" id="CHEBI:15361"/>
        <dbReference type="ChEBI" id="CHEBI:15378"/>
        <dbReference type="ChEBI" id="CHEBI:30616"/>
        <dbReference type="ChEBI" id="CHEBI:33019"/>
        <dbReference type="ChEBI" id="CHEBI:43474"/>
        <dbReference type="ChEBI" id="CHEBI:58702"/>
        <dbReference type="ChEBI" id="CHEBI:456215"/>
        <dbReference type="EC" id="2.7.9.1"/>
    </reaction>
</comment>
<comment type="cofactor">
    <cofactor evidence="1 11 14">
        <name>Mg(2+)</name>
        <dbReference type="ChEBI" id="CHEBI:18420"/>
    </cofactor>
</comment>
<feature type="binding site" evidence="13">
    <location>
        <position position="779"/>
    </location>
    <ligand>
        <name>substrate</name>
    </ligand>
</feature>
<feature type="domain" description="PEP-utilising enzyme mobile" evidence="15">
    <location>
        <begin position="426"/>
        <end position="507"/>
    </location>
</feature>
<dbReference type="Gene3D" id="3.30.470.20">
    <property type="entry name" value="ATP-grasp fold, B domain"/>
    <property type="match status" value="1"/>
</dbReference>
<dbReference type="InterPro" id="IPR036637">
    <property type="entry name" value="Phosphohistidine_dom_sf"/>
</dbReference>
<gene>
    <name evidence="18" type="ORF">HMPREF1705_02649</name>
</gene>
<feature type="binding site" evidence="13">
    <location>
        <position position="782"/>
    </location>
    <ligand>
        <name>substrate</name>
    </ligand>
</feature>
<dbReference type="InterPro" id="IPR015813">
    <property type="entry name" value="Pyrv/PenolPyrv_kinase-like_dom"/>
</dbReference>
<dbReference type="SUPFAM" id="SSF52009">
    <property type="entry name" value="Phosphohistidine domain"/>
    <property type="match status" value="1"/>
</dbReference>
<keyword evidence="18" id="KW-0670">Pyruvate</keyword>
<dbReference type="PROSITE" id="PS00742">
    <property type="entry name" value="PEP_ENZYMES_2"/>
    <property type="match status" value="1"/>
</dbReference>
<dbReference type="InterPro" id="IPR008279">
    <property type="entry name" value="PEP-util_enz_mobile_dom"/>
</dbReference>
<evidence type="ECO:0000256" key="8">
    <source>
        <dbReference type="ARBA" id="ARBA00022777"/>
    </source>
</evidence>
<evidence type="ECO:0000256" key="13">
    <source>
        <dbReference type="PIRSR" id="PIRSR000853-2"/>
    </source>
</evidence>
<keyword evidence="19" id="KW-1185">Reference proteome</keyword>
<keyword evidence="6 14" id="KW-0479">Metal-binding</keyword>
<evidence type="ECO:0000256" key="4">
    <source>
        <dbReference type="ARBA" id="ARBA00020138"/>
    </source>
</evidence>
<evidence type="ECO:0000256" key="7">
    <source>
        <dbReference type="ARBA" id="ARBA00022741"/>
    </source>
</evidence>
<dbReference type="GO" id="GO:0016301">
    <property type="term" value="F:kinase activity"/>
    <property type="evidence" value="ECO:0007669"/>
    <property type="project" value="UniProtKB-UniRule"/>
</dbReference>
<feature type="domain" description="Pyruvate phosphate dikinase AMP/ATP-binding" evidence="16">
    <location>
        <begin position="24"/>
        <end position="61"/>
    </location>
</feature>
<reference evidence="19" key="1">
    <citation type="submission" date="2012-09" db="EMBL/GenBank/DDBJ databases">
        <authorList>
            <person name="Weinstock G."/>
            <person name="Sodergren E."/>
            <person name="Clifton S."/>
            <person name="Fulton L."/>
            <person name="Fulton B."/>
            <person name="Courtney L."/>
            <person name="Fronick C."/>
            <person name="Harrison M."/>
            <person name="Strong C."/>
            <person name="Farmer C."/>
            <person name="Delehaunty K."/>
            <person name="Markovic C."/>
            <person name="Hall O."/>
            <person name="Minx P."/>
            <person name="Tomlinson C."/>
            <person name="Mitreva M."/>
            <person name="Nelson J."/>
            <person name="Hou S."/>
            <person name="Wollam A."/>
            <person name="Pepin K.H."/>
            <person name="Johnson M."/>
            <person name="Bhonagiri V."/>
            <person name="Nash W.E."/>
            <person name="Suruliraj S."/>
            <person name="Warren W."/>
            <person name="Chinwalla A."/>
            <person name="Mardis E.R."/>
            <person name="Wilson R.K."/>
        </authorList>
    </citation>
    <scope>NUCLEOTIDE SEQUENCE [LARGE SCALE GENOMIC DNA]</scope>
    <source>
        <strain evidence="19">OS1</strain>
    </source>
</reference>
<dbReference type="RefSeq" id="WP_083489953.1">
    <property type="nucleotide sequence ID" value="NZ_ACJX03000001.1"/>
</dbReference>
<dbReference type="PANTHER" id="PTHR22931:SF9">
    <property type="entry name" value="PYRUVATE, PHOSPHATE DIKINASE 1, CHLOROPLASTIC"/>
    <property type="match status" value="1"/>
</dbReference>
<evidence type="ECO:0000256" key="11">
    <source>
        <dbReference type="PIRNR" id="PIRNR000853"/>
    </source>
</evidence>
<dbReference type="AlphaFoldDB" id="A0A0T5XBV7"/>
<keyword evidence="7" id="KW-0547">Nucleotide-binding</keyword>
<comment type="similarity">
    <text evidence="2 11">Belongs to the PEP-utilizing enzyme family.</text>
</comment>
<dbReference type="eggNOG" id="COG0574">
    <property type="taxonomic scope" value="Bacteria"/>
</dbReference>
<feature type="binding site" evidence="13">
    <location>
        <position position="566"/>
    </location>
    <ligand>
        <name>substrate</name>
    </ligand>
</feature>
<dbReference type="NCBIfam" id="TIGR01828">
    <property type="entry name" value="pyru_phos_dikin"/>
    <property type="match status" value="1"/>
</dbReference>
<feature type="active site" description="Tele-phosphohistidine intermediate" evidence="12">
    <location>
        <position position="459"/>
    </location>
</feature>
<dbReference type="GO" id="GO:0050242">
    <property type="term" value="F:pyruvate, phosphate dikinase activity"/>
    <property type="evidence" value="ECO:0007669"/>
    <property type="project" value="UniProtKB-UniRule"/>
</dbReference>
<feature type="domain" description="PEP-utilising enzyme C-terminal" evidence="17">
    <location>
        <begin position="526"/>
        <end position="883"/>
    </location>
</feature>
<accession>A0A0T5XBV7</accession>
<evidence type="ECO:0000256" key="12">
    <source>
        <dbReference type="PIRSR" id="PIRSR000853-1"/>
    </source>
</evidence>
<sequence length="889" mass="98067">MMSVVKTGVKYVYRFDEGNAGMVDLLGGKGANLAEMKSLGLPVPNGFIISTEACRAYMKEGLGLLDQLWPKIVEHMHYLEHLSGKTFGGEENPLLVSVRSGAPISMPGMMDTILNLGLNDRTVLALAENTRDPRFAHDCYRRFIQMFANVVLGIDIDHFEKVLREHKEQLNIKFDHQIPEENLAKIISRFKEIVKSESGEPFPQDPWVQLKMAIEAVFRSWNNKRAVTYRKIANIPDDLGTAVTVMEMVFGNLGSDCGTGVLFSRNPSTGDRELFGEFLINAQGEDVVAGIRTPQPIGALKEASPHIYEELKIVAEKLERHFKDMQDIEFTVERGKLYILQTRNGKRTAKAAVRIASDMVKEGIIDARTAVTRVTPKEIEQLLHRQVDPSADLSSIAEGIAASPGAATGKVVFNVDEAEERGKSGEPVILVRPETTPEDIHGLSRAAGLLTSRGGQTSHAALVARSLGIPCVVGCEAVNIDLIGERFTVGEFTVKKDDVITIDGTSGKVYTGEAPLIEPSMHEEYLHHFLDMADMFARLQVWANCDTPEEARQARKLGAKGVGLCRTEHMFRESDRLSIMQQVIVAEKAEDRMDALEKLARLQKDDFVEIFEVMQGLPIIVRLLDPPLNEFLPKGKDVAKKLAQLRSEGRGESSEAQRLEILLRRIEGLQESNPMLGFRGCRIGVLYPEIYEAQAKAIAQAACELIKRGVDVKVKIMVPLVATGQEMCMLRTNIERAVAEIAESYGENWRCKIGTMIELPRAAIVADEIAEYADFFSFGTNDLTQTTLGVSRDDAEGKFLAAYVRLGIYTEDPFRTLDRKGVGALMKMAVEKGRSAKKDLELGICGEHGGDPSSIAFCDCVGLDYVSCSAMRIPVARLSAAHSSLGLLN</sequence>
<evidence type="ECO:0000256" key="9">
    <source>
        <dbReference type="ARBA" id="ARBA00022840"/>
    </source>
</evidence>
<feature type="active site" description="Proton donor" evidence="12">
    <location>
        <position position="845"/>
    </location>
</feature>
<feature type="binding site" evidence="13">
    <location>
        <position position="781"/>
    </location>
    <ligand>
        <name>substrate</name>
    </ligand>
</feature>
<feature type="binding site" evidence="14">
    <location>
        <position position="782"/>
    </location>
    <ligand>
        <name>Mg(2+)</name>
        <dbReference type="ChEBI" id="CHEBI:18420"/>
    </ligand>
</feature>
<dbReference type="InterPro" id="IPR018274">
    <property type="entry name" value="PEP_util_AS"/>
</dbReference>
<dbReference type="PANTHER" id="PTHR22931">
    <property type="entry name" value="PHOSPHOENOLPYRUVATE DIKINASE-RELATED"/>
    <property type="match status" value="1"/>
</dbReference>
<dbReference type="Gene3D" id="1.10.189.10">
    <property type="entry name" value="Pyruvate Phosphate Dikinase, domain 2"/>
    <property type="match status" value="1"/>
</dbReference>
<organism evidence="18 19">
    <name type="scientific">Acetomicrobium hydrogeniformans ATCC BAA-1850</name>
    <dbReference type="NCBI Taxonomy" id="592015"/>
    <lineage>
        <taxon>Bacteria</taxon>
        <taxon>Thermotogati</taxon>
        <taxon>Synergistota</taxon>
        <taxon>Synergistia</taxon>
        <taxon>Synergistales</taxon>
        <taxon>Acetomicrobiaceae</taxon>
        <taxon>Acetomicrobium</taxon>
    </lineage>
</organism>
<feature type="binding site" evidence="13">
    <location>
        <position position="622"/>
    </location>
    <ligand>
        <name>substrate</name>
    </ligand>
</feature>
<feature type="domain" description="Pyruvate phosphate dikinase AMP/ATP-binding" evidence="16">
    <location>
        <begin position="72"/>
        <end position="301"/>
    </location>
</feature>
<dbReference type="EMBL" id="ACJX03000001">
    <property type="protein sequence ID" value="KRT35422.1"/>
    <property type="molecule type" value="Genomic_DNA"/>
</dbReference>
<evidence type="ECO:0000259" key="17">
    <source>
        <dbReference type="Pfam" id="PF02896"/>
    </source>
</evidence>
<feature type="domain" description="Pyruvate phosphate dikinase AMP/ATP-binding" evidence="16">
    <location>
        <begin position="309"/>
        <end position="362"/>
    </location>
</feature>
<dbReference type="SUPFAM" id="SSF51621">
    <property type="entry name" value="Phosphoenolpyruvate/pyruvate domain"/>
    <property type="match status" value="1"/>
</dbReference>
<dbReference type="InterPro" id="IPR000121">
    <property type="entry name" value="PEP_util_C"/>
</dbReference>
<dbReference type="InterPro" id="IPR002192">
    <property type="entry name" value="PPDK_AMP/ATP-bd"/>
</dbReference>
<dbReference type="Proteomes" id="UP000005273">
    <property type="component" value="Unassembled WGS sequence"/>
</dbReference>
<feature type="binding site" evidence="13">
    <location>
        <position position="758"/>
    </location>
    <ligand>
        <name>substrate</name>
    </ligand>
</feature>
<dbReference type="EC" id="2.7.9.1" evidence="3 11"/>
<dbReference type="Gene3D" id="3.30.1490.20">
    <property type="entry name" value="ATP-grasp fold, A domain"/>
    <property type="match status" value="1"/>
</dbReference>
<dbReference type="NCBIfam" id="NF004531">
    <property type="entry name" value="PRK05878.1"/>
    <property type="match status" value="1"/>
</dbReference>
<evidence type="ECO:0000259" key="15">
    <source>
        <dbReference type="Pfam" id="PF00391"/>
    </source>
</evidence>
<feature type="binding site" evidence="13">
    <location>
        <position position="780"/>
    </location>
    <ligand>
        <name>substrate</name>
    </ligand>
</feature>
<keyword evidence="8 18" id="KW-0418">Kinase</keyword>
<dbReference type="InterPro" id="IPR010121">
    <property type="entry name" value="Pyruvate_phosphate_dikinase"/>
</dbReference>
<dbReference type="InterPro" id="IPR023151">
    <property type="entry name" value="PEP_util_CS"/>
</dbReference>
<evidence type="ECO:0000256" key="2">
    <source>
        <dbReference type="ARBA" id="ARBA00007837"/>
    </source>
</evidence>
<comment type="caution">
    <text evidence="18">The sequence shown here is derived from an EMBL/GenBank/DDBJ whole genome shotgun (WGS) entry which is preliminary data.</text>
</comment>
<dbReference type="InterPro" id="IPR040442">
    <property type="entry name" value="Pyrv_kinase-like_dom_sf"/>
</dbReference>
<feature type="binding site" evidence="14">
    <location>
        <position position="758"/>
    </location>
    <ligand>
        <name>Mg(2+)</name>
        <dbReference type="ChEBI" id="CHEBI:18420"/>
    </ligand>
</feature>
<dbReference type="eggNOG" id="COG1080">
    <property type="taxonomic scope" value="Bacteria"/>
</dbReference>
<proteinExistence type="inferred from homology"/>